<dbReference type="InterPro" id="IPR019447">
    <property type="entry name" value="DNA/RNA-bd_Kin17_WH-like_dom"/>
</dbReference>
<dbReference type="Gene3D" id="2.30.30.140">
    <property type="match status" value="1"/>
</dbReference>
<evidence type="ECO:0000256" key="5">
    <source>
        <dbReference type="SAM" id="MobiDB-lite"/>
    </source>
</evidence>
<evidence type="ECO:0000256" key="3">
    <source>
        <dbReference type="ARBA" id="ARBA00022771"/>
    </source>
</evidence>
<dbReference type="OrthoDB" id="10266249at2759"/>
<feature type="domain" description="DNA/RNA-binding protein Kin17 WH-like" evidence="6">
    <location>
        <begin position="88"/>
        <end position="214"/>
    </location>
</feature>
<dbReference type="InterPro" id="IPR037321">
    <property type="entry name" value="KIN17-like"/>
</dbReference>
<dbReference type="AlphaFoldDB" id="A0A0D2UMQ5"/>
<reference evidence="8" key="1">
    <citation type="submission" date="2011-02" db="EMBL/GenBank/DDBJ databases">
        <title>The Genome Sequence of Capsaspora owczarzaki ATCC 30864.</title>
        <authorList>
            <person name="Russ C."/>
            <person name="Cuomo C."/>
            <person name="Burger G."/>
            <person name="Gray M.W."/>
            <person name="Holland P.W.H."/>
            <person name="King N."/>
            <person name="Lang F.B.F."/>
            <person name="Roger A.J."/>
            <person name="Ruiz-Trillo I."/>
            <person name="Young S.K."/>
            <person name="Zeng Q."/>
            <person name="Gargeya S."/>
            <person name="Alvarado L."/>
            <person name="Berlin A."/>
            <person name="Chapman S.B."/>
            <person name="Chen Z."/>
            <person name="Freedman E."/>
            <person name="Gellesch M."/>
            <person name="Goldberg J."/>
            <person name="Griggs A."/>
            <person name="Gujja S."/>
            <person name="Heilman E."/>
            <person name="Heiman D."/>
            <person name="Howarth C."/>
            <person name="Mehta T."/>
            <person name="Neiman D."/>
            <person name="Pearson M."/>
            <person name="Roberts A."/>
            <person name="Saif S."/>
            <person name="Shea T."/>
            <person name="Shenoy N."/>
            <person name="Sisk P."/>
            <person name="Stolte C."/>
            <person name="Sykes S."/>
            <person name="White J."/>
            <person name="Yandava C."/>
            <person name="Haas B."/>
            <person name="Nusbaum C."/>
            <person name="Birren B."/>
        </authorList>
    </citation>
    <scope>NUCLEOTIDE SEQUENCE</scope>
    <source>
        <strain evidence="8">ATCC 30864</strain>
    </source>
</reference>
<dbReference type="InterPro" id="IPR038254">
    <property type="entry name" value="KIN17_WH-like_sf"/>
</dbReference>
<dbReference type="Pfam" id="PF10357">
    <property type="entry name" value="WH_KIN17"/>
    <property type="match status" value="1"/>
</dbReference>
<comment type="similarity">
    <text evidence="1">Belongs to the KIN17 family.</text>
</comment>
<dbReference type="STRING" id="595528.A0A0D2UMQ5"/>
<name>A0A0D2UMQ5_CAPO3</name>
<feature type="compositionally biased region" description="Basic and acidic residues" evidence="5">
    <location>
        <begin position="188"/>
        <end position="197"/>
    </location>
</feature>
<dbReference type="GO" id="GO:0003690">
    <property type="term" value="F:double-stranded DNA binding"/>
    <property type="evidence" value="ECO:0007669"/>
    <property type="project" value="TreeGrafter"/>
</dbReference>
<dbReference type="CDD" id="cd13155">
    <property type="entry name" value="KOW_KIN17"/>
    <property type="match status" value="1"/>
</dbReference>
<evidence type="ECO:0000313" key="7">
    <source>
        <dbReference type="EMBL" id="KJE96321.1"/>
    </source>
</evidence>
<dbReference type="PhylomeDB" id="A0A0D2UMQ5"/>
<dbReference type="FunFam" id="1.10.10.2030:FF:000001">
    <property type="entry name" value="DNA/RNA-binding protein KIN17, putative"/>
    <property type="match status" value="1"/>
</dbReference>
<gene>
    <name evidence="7" type="ORF">CAOG_006663</name>
</gene>
<evidence type="ECO:0000256" key="4">
    <source>
        <dbReference type="ARBA" id="ARBA00022833"/>
    </source>
</evidence>
<dbReference type="EMBL" id="KE346371">
    <property type="protein sequence ID" value="KJE96321.1"/>
    <property type="molecule type" value="Genomic_DNA"/>
</dbReference>
<dbReference type="FunFam" id="2.30.30.30:FF:000021">
    <property type="entry name" value="DNA/RNA-binding protein KIN17, putative"/>
    <property type="match status" value="1"/>
</dbReference>
<dbReference type="InterPro" id="IPR014722">
    <property type="entry name" value="Rib_uL2_dom2"/>
</dbReference>
<proteinExistence type="inferred from homology"/>
<feature type="region of interest" description="Disordered" evidence="5">
    <location>
        <begin position="23"/>
        <end position="44"/>
    </location>
</feature>
<dbReference type="PANTHER" id="PTHR12805:SF0">
    <property type="entry name" value="DNA_RNA-BINDING PROTEIN KIN17"/>
    <property type="match status" value="1"/>
</dbReference>
<protein>
    <submittedName>
        <fullName evidence="7">KIN protein</fullName>
    </submittedName>
</protein>
<dbReference type="Gene3D" id="2.30.30.30">
    <property type="match status" value="1"/>
</dbReference>
<dbReference type="Pfam" id="PF25095">
    <property type="entry name" value="C2H2-zf_KIN17"/>
    <property type="match status" value="1"/>
</dbReference>
<dbReference type="PANTHER" id="PTHR12805">
    <property type="entry name" value="KIN17 KIN, ANTIGENIC DETERMINANT OF RECA PROTEIN HOMOLOG"/>
    <property type="match status" value="1"/>
</dbReference>
<dbReference type="InterPro" id="IPR036236">
    <property type="entry name" value="Znf_C2H2_sf"/>
</dbReference>
<sequence>MTGYSVEFRRLWKATPVLLYPTPTSSSQTPLPRPKAMTKAEKGSPKDIANRIKAKGLQRLRWYCQMCQKQCRDENGFKCHTLTDGHKRMMQVFSDNSSSILDNYSRDFEKTVLEMVARRFGTKRVLANVVYNEYIQDRHHVHMNATIWETLTDFVMYLGKTNKCNIDHTERGWYIAYIDRSPEALRRAEEAERKEKMEMDDEDRSQRHIEKQMQRARELADAAQAKRESEIAANPDSTSAEPAEIDPEKLKFSFAPIAAPAAKTASLSELLKGGSSDASSRNGASSASSFSNVFATSDSSSSSRKESSNGSSSSSSSSSGAQKRKISALDEIMAAEQEAKQHNKSARIENWIVVGLVVRIINKSLSNGQYYKQKGIVVAVSNKFVADVQVLDSDDVLRLDQEHLETVLPALDQSVYIVNGQYRGGIARMLELIPDKYRARVRIESGSNSGRTIEADYEDVCKFDPTVLLRSTSSSSSSHSSSSRYA</sequence>
<dbReference type="Gene3D" id="1.10.10.2030">
    <property type="entry name" value="DNA/RNA-binding protein Kin17, conserved domain"/>
    <property type="match status" value="1"/>
</dbReference>
<keyword evidence="2" id="KW-0479">Metal-binding</keyword>
<dbReference type="GO" id="GO:0006974">
    <property type="term" value="P:DNA damage response"/>
    <property type="evidence" value="ECO:0007669"/>
    <property type="project" value="TreeGrafter"/>
</dbReference>
<feature type="compositionally biased region" description="Low complexity" evidence="5">
    <location>
        <begin position="273"/>
        <end position="319"/>
    </location>
</feature>
<dbReference type="SUPFAM" id="SSF57667">
    <property type="entry name" value="beta-beta-alpha zinc fingers"/>
    <property type="match status" value="1"/>
</dbReference>
<evidence type="ECO:0000259" key="6">
    <source>
        <dbReference type="SMART" id="SM01253"/>
    </source>
</evidence>
<dbReference type="InParanoid" id="A0A0D2UMQ5"/>
<accession>A0A0D2UMQ5</accession>
<keyword evidence="8" id="KW-1185">Reference proteome</keyword>
<dbReference type="GO" id="GO:0008270">
    <property type="term" value="F:zinc ion binding"/>
    <property type="evidence" value="ECO:0007669"/>
    <property type="project" value="UniProtKB-KW"/>
</dbReference>
<dbReference type="SMART" id="SM01253">
    <property type="entry name" value="Kin17_mid"/>
    <property type="match status" value="1"/>
</dbReference>
<evidence type="ECO:0000256" key="1">
    <source>
        <dbReference type="ARBA" id="ARBA00008517"/>
    </source>
</evidence>
<dbReference type="eggNOG" id="KOG2837">
    <property type="taxonomic scope" value="Eukaryota"/>
</dbReference>
<dbReference type="FunFam" id="2.30.30.140:FF:000092">
    <property type="entry name" value="DNA/RNA-binding protein KIN17"/>
    <property type="match status" value="1"/>
</dbReference>
<evidence type="ECO:0000256" key="2">
    <source>
        <dbReference type="ARBA" id="ARBA00022723"/>
    </source>
</evidence>
<feature type="compositionally biased region" description="Basic and acidic residues" evidence="5">
    <location>
        <begin position="204"/>
        <end position="230"/>
    </location>
</feature>
<organism evidence="7 8">
    <name type="scientific">Capsaspora owczarzaki (strain ATCC 30864)</name>
    <dbReference type="NCBI Taxonomy" id="595528"/>
    <lineage>
        <taxon>Eukaryota</taxon>
        <taxon>Filasterea</taxon>
        <taxon>Capsaspora</taxon>
    </lineage>
</organism>
<keyword evidence="3" id="KW-0863">Zinc-finger</keyword>
<dbReference type="GO" id="GO:0006260">
    <property type="term" value="P:DNA replication"/>
    <property type="evidence" value="ECO:0007669"/>
    <property type="project" value="TreeGrafter"/>
</dbReference>
<dbReference type="InterPro" id="IPR056767">
    <property type="entry name" value="C2H2-Znf_KIN17"/>
</dbReference>
<dbReference type="InterPro" id="IPR041995">
    <property type="entry name" value="KOW_KIN17"/>
</dbReference>
<dbReference type="Proteomes" id="UP000008743">
    <property type="component" value="Unassembled WGS sequence"/>
</dbReference>
<feature type="region of interest" description="Disordered" evidence="5">
    <location>
        <begin position="272"/>
        <end position="322"/>
    </location>
</feature>
<feature type="region of interest" description="Disordered" evidence="5">
    <location>
        <begin position="188"/>
        <end position="244"/>
    </location>
</feature>
<keyword evidence="4" id="KW-0862">Zinc</keyword>
<dbReference type="GO" id="GO:0005634">
    <property type="term" value="C:nucleus"/>
    <property type="evidence" value="ECO:0007669"/>
    <property type="project" value="TreeGrafter"/>
</dbReference>
<evidence type="ECO:0000313" key="8">
    <source>
        <dbReference type="Proteomes" id="UP000008743"/>
    </source>
</evidence>
<dbReference type="Pfam" id="PF25088">
    <property type="entry name" value="GPKOW_C"/>
    <property type="match status" value="1"/>
</dbReference>